<evidence type="ECO:0000259" key="4">
    <source>
        <dbReference type="PROSITE" id="PS51898"/>
    </source>
</evidence>
<dbReference type="InterPro" id="IPR013762">
    <property type="entry name" value="Integrase-like_cat_sf"/>
</dbReference>
<dbReference type="GO" id="GO:0015074">
    <property type="term" value="P:DNA integration"/>
    <property type="evidence" value="ECO:0007669"/>
    <property type="project" value="UniProtKB-KW"/>
</dbReference>
<dbReference type="InterPro" id="IPR011010">
    <property type="entry name" value="DNA_brk_join_enz"/>
</dbReference>
<keyword evidence="6" id="KW-1185">Reference proteome</keyword>
<dbReference type="SUPFAM" id="SSF56349">
    <property type="entry name" value="DNA breaking-rejoining enzymes"/>
    <property type="match status" value="1"/>
</dbReference>
<keyword evidence="1" id="KW-0159">Chromosome partition</keyword>
<organism evidence="5 6">
    <name type="scientific">Starkeya nomas</name>
    <dbReference type="NCBI Taxonomy" id="2666134"/>
    <lineage>
        <taxon>Bacteria</taxon>
        <taxon>Pseudomonadati</taxon>
        <taxon>Pseudomonadota</taxon>
        <taxon>Alphaproteobacteria</taxon>
        <taxon>Hyphomicrobiales</taxon>
        <taxon>Xanthobacteraceae</taxon>
        <taxon>Starkeya</taxon>
    </lineage>
</organism>
<dbReference type="Proteomes" id="UP000433050">
    <property type="component" value="Unassembled WGS sequence"/>
</dbReference>
<evidence type="ECO:0000256" key="3">
    <source>
        <dbReference type="ARBA" id="ARBA00023172"/>
    </source>
</evidence>
<dbReference type="PANTHER" id="PTHR30349">
    <property type="entry name" value="PHAGE INTEGRASE-RELATED"/>
    <property type="match status" value="1"/>
</dbReference>
<evidence type="ECO:0000313" key="6">
    <source>
        <dbReference type="Proteomes" id="UP000433050"/>
    </source>
</evidence>
<dbReference type="EMBL" id="CACSAS010000029">
    <property type="protein sequence ID" value="CAA0129198.1"/>
    <property type="molecule type" value="Genomic_DNA"/>
</dbReference>
<dbReference type="AlphaFoldDB" id="A0A5S9R3W8"/>
<dbReference type="PANTHER" id="PTHR30349:SF81">
    <property type="entry name" value="TYROSINE RECOMBINASE XERC"/>
    <property type="match status" value="1"/>
</dbReference>
<reference evidence="5 6" key="1">
    <citation type="submission" date="2019-12" db="EMBL/GenBank/DDBJ databases">
        <authorList>
            <person name="Reyes-Prieto M."/>
        </authorList>
    </citation>
    <scope>NUCLEOTIDE SEQUENCE [LARGE SCALE GENOMIC DNA]</scope>
    <source>
        <strain evidence="5">HF14-78462</strain>
    </source>
</reference>
<sequence>MFGAKLRTEELRLRSFATFVDQAGKGVVTRELILDWMKSQRPACGGTKASRFTAIRLFAVWLHSMDERHEDPPPRGFVPGRVTRPAPYIYSDAEVAQIIRAARELPSIYGMRGLTCAMLYGLVAVTGMRIAEALALDTADFDAGQQILHVRNGKNGKERLLPIDPDVSDRLTHYCSERDRLLERHSEPLFVNCKGARPNYCWARANFVRVCQSVGLRGTWSKPMPGSLPRIHDLRHTFAVRTITGWYSAGHDAAREMHKLTTYLGHEGLRDTYWYLQAVPELLELASARVSDGSAAENSQ</sequence>
<dbReference type="GO" id="GO:0006310">
    <property type="term" value="P:DNA recombination"/>
    <property type="evidence" value="ECO:0007669"/>
    <property type="project" value="UniProtKB-KW"/>
</dbReference>
<evidence type="ECO:0000313" key="5">
    <source>
        <dbReference type="EMBL" id="CAA0129198.1"/>
    </source>
</evidence>
<dbReference type="InterPro" id="IPR002104">
    <property type="entry name" value="Integrase_catalytic"/>
</dbReference>
<dbReference type="GO" id="GO:0007059">
    <property type="term" value="P:chromosome segregation"/>
    <property type="evidence" value="ECO:0007669"/>
    <property type="project" value="UniProtKB-KW"/>
</dbReference>
<dbReference type="InterPro" id="IPR050090">
    <property type="entry name" value="Tyrosine_recombinase_XerCD"/>
</dbReference>
<dbReference type="Gene3D" id="1.10.443.10">
    <property type="entry name" value="Intergrase catalytic core"/>
    <property type="match status" value="1"/>
</dbReference>
<evidence type="ECO:0000256" key="1">
    <source>
        <dbReference type="ARBA" id="ARBA00022829"/>
    </source>
</evidence>
<dbReference type="PROSITE" id="PS51898">
    <property type="entry name" value="TYR_RECOMBINASE"/>
    <property type="match status" value="1"/>
</dbReference>
<name>A0A5S9R3W8_9HYPH</name>
<proteinExistence type="predicted"/>
<feature type="domain" description="Tyr recombinase" evidence="4">
    <location>
        <begin position="84"/>
        <end position="288"/>
    </location>
</feature>
<protein>
    <submittedName>
        <fullName evidence="5">Tyrosine recombinase XerC</fullName>
    </submittedName>
</protein>
<accession>A0A5S9R3W8</accession>
<gene>
    <name evidence="5" type="primary">xerC_4</name>
    <name evidence="5" type="ORF">STARVERO_04473</name>
</gene>
<dbReference type="GO" id="GO:0003677">
    <property type="term" value="F:DNA binding"/>
    <property type="evidence" value="ECO:0007669"/>
    <property type="project" value="InterPro"/>
</dbReference>
<evidence type="ECO:0000256" key="2">
    <source>
        <dbReference type="ARBA" id="ARBA00022908"/>
    </source>
</evidence>
<dbReference type="Pfam" id="PF00589">
    <property type="entry name" value="Phage_integrase"/>
    <property type="match status" value="1"/>
</dbReference>
<keyword evidence="3" id="KW-0233">DNA recombination</keyword>
<keyword evidence="2" id="KW-0229">DNA integration</keyword>